<dbReference type="GO" id="GO:0003677">
    <property type="term" value="F:DNA binding"/>
    <property type="evidence" value="ECO:0007669"/>
    <property type="project" value="InterPro"/>
</dbReference>
<reference evidence="1 2" key="1">
    <citation type="submission" date="2017-02" db="EMBL/GenBank/DDBJ databases">
        <authorList>
            <person name="Peterson S.W."/>
        </authorList>
    </citation>
    <scope>NUCLEOTIDE SEQUENCE [LARGE SCALE GENOMIC DNA]</scope>
    <source>
        <strain evidence="1 2">ATCC 51222</strain>
    </source>
</reference>
<keyword evidence="1" id="KW-0648">Protein biosynthesis</keyword>
<dbReference type="RefSeq" id="WP_143406694.1">
    <property type="nucleotide sequence ID" value="NZ_FUWW01000001.1"/>
</dbReference>
<proteinExistence type="predicted"/>
<dbReference type="AlphaFoldDB" id="A0A1T4JSX9"/>
<protein>
    <submittedName>
        <fullName evidence="1">Sporulation initiation factor Spo0A C terminal</fullName>
    </submittedName>
</protein>
<gene>
    <name evidence="1" type="ORF">SAMN02745114_00060</name>
</gene>
<sequence>MSYISILNKVAKEHKTTPEAVDKEIREAIKYTGMNIEPEAFIKIISAKVKAQMTV</sequence>
<dbReference type="GO" id="GO:0003743">
    <property type="term" value="F:translation initiation factor activity"/>
    <property type="evidence" value="ECO:0007669"/>
    <property type="project" value="UniProtKB-KW"/>
</dbReference>
<keyword evidence="2" id="KW-1185">Reference proteome</keyword>
<evidence type="ECO:0000313" key="2">
    <source>
        <dbReference type="Proteomes" id="UP000190657"/>
    </source>
</evidence>
<dbReference type="Gene3D" id="1.10.10.10">
    <property type="entry name" value="Winged helix-like DNA-binding domain superfamily/Winged helix DNA-binding domain"/>
    <property type="match status" value="1"/>
</dbReference>
<dbReference type="InterPro" id="IPR016032">
    <property type="entry name" value="Sig_transdc_resp-reg_C-effctor"/>
</dbReference>
<dbReference type="EMBL" id="FUWW01000001">
    <property type="protein sequence ID" value="SJZ33312.1"/>
    <property type="molecule type" value="Genomic_DNA"/>
</dbReference>
<dbReference type="SUPFAM" id="SSF46894">
    <property type="entry name" value="C-terminal effector domain of the bipartite response regulators"/>
    <property type="match status" value="1"/>
</dbReference>
<dbReference type="InterPro" id="IPR036388">
    <property type="entry name" value="WH-like_DNA-bd_sf"/>
</dbReference>
<keyword evidence="1" id="KW-0396">Initiation factor</keyword>
<dbReference type="GO" id="GO:0006355">
    <property type="term" value="P:regulation of DNA-templated transcription"/>
    <property type="evidence" value="ECO:0007669"/>
    <property type="project" value="InterPro"/>
</dbReference>
<name>A0A1T4JSX9_9FIRM</name>
<accession>A0A1T4JSX9</accession>
<organism evidence="1 2">
    <name type="scientific">Eubacterium coprostanoligenes</name>
    <dbReference type="NCBI Taxonomy" id="290054"/>
    <lineage>
        <taxon>Bacteria</taxon>
        <taxon>Bacillati</taxon>
        <taxon>Bacillota</taxon>
        <taxon>Clostridia</taxon>
        <taxon>Eubacteriales</taxon>
        <taxon>Eubacteriaceae</taxon>
        <taxon>Eubacterium</taxon>
    </lineage>
</organism>
<dbReference type="Proteomes" id="UP000190657">
    <property type="component" value="Unassembled WGS sequence"/>
</dbReference>
<evidence type="ECO:0000313" key="1">
    <source>
        <dbReference type="EMBL" id="SJZ33312.1"/>
    </source>
</evidence>